<comment type="subcellular location">
    <subcellularLocation>
        <location evidence="1">Endoplasmic reticulum membrane</location>
        <topology evidence="1">Multi-pass membrane protein</topology>
    </subcellularLocation>
</comment>
<evidence type="ECO:0000256" key="2">
    <source>
        <dbReference type="ARBA" id="ARBA00022692"/>
    </source>
</evidence>
<evidence type="ECO:0000256" key="8">
    <source>
        <dbReference type="SAM" id="Phobius"/>
    </source>
</evidence>
<evidence type="ECO:0000256" key="3">
    <source>
        <dbReference type="ARBA" id="ARBA00022723"/>
    </source>
</evidence>
<feature type="domain" description="Nudix hydrolase" evidence="9">
    <location>
        <begin position="293"/>
        <end position="435"/>
    </location>
</feature>
<dbReference type="PROSITE" id="PS51462">
    <property type="entry name" value="NUDIX"/>
    <property type="match status" value="1"/>
</dbReference>
<feature type="transmembrane region" description="Helical" evidence="8">
    <location>
        <begin position="63"/>
        <end position="82"/>
    </location>
</feature>
<sequence>MGVMICGTLVYYHCAFRNSSLISLLSDVFIVLLCSLAILGLLFRQLNISVPVDPLEWQISLDTANSIVAWLANTVGAAESVLRVAATGHDKRLFFKVVVSLYVLSALGRLVSGVTVAYAGICTQIVYVEKELGVARLGHIQTLEDVTLIAPNIGYGDDNCGFFRWYDPPICARSKKIISALLRRINELHMRLREENGFESIDTSYTTAVIVDEEVSSAAGLIQNPHSRRNWFVMHDLCLIHTDFKLENILIVSQSMLKFLITRVLPTHQRIVRILNECQSQVPLRGDVHRDGDYHRAVHVWIFAESTQELLLQRRADCKDSWPGLWDISSAGHISAGDSSLTTAQREFHEELGVNLPKDAFELIFVFLQECAINDGKFINNEYNDVYLVTTRDPIPLGAFTLQETEVSAVKYIGYEEYRSLLGKEDPGYVPYDINGQYGQLFDVITKRYKENTSERSLNVQKKLRQYAPVSLNAELTGLSDVDKEALALVIKAATIMDEIFHLQVWHSNPALRDWLKERAVASELDRLKWAYYKINKSPWSCLDENEAFLTTADSAVKLLPASTKQVTGWKGLEYKAAFPMQKPPGANFYPSDMDKMEFELWKDNLTGNQQEDATSFFTVIKRRSEFSLDCSPCDHTLDGTNNSVGSIHDLYSVPYSEDLKRLLHSKADAFLSNDYYDSDIAWMELDSKLDVTIGPYETYEDALFGYKATFEAYVGVRDDKATAQLKLFGDNLQLLEENLPMDSAYKSKEVIAAPIRVIQLVYNSGDVKGPQTVAFNLPNDERIVKDRGTSMVMLKNVSEAKFKHILQPIADSCITKEQQELVDFESFFTHTICHECCHGIGPHTITLPDGRKSTVRLELQELHSALEEAKADIVGLWALKFLISQGLLPKSLVKSMYVSFLAGCFRSVRFGLEEAHGKGQALQFNWLFEKEAFIFHSNDTFSVDFTKVEGAVESLSREILTIQARGDKEAASLLLQKYCKMTKPLKVALQKLENIQVPVDIVPSFPIADELLQ</sequence>
<dbReference type="InterPro" id="IPR003388">
    <property type="entry name" value="Reticulon"/>
</dbReference>
<evidence type="ECO:0000256" key="7">
    <source>
        <dbReference type="ARBA" id="ARBA00023136"/>
    </source>
</evidence>
<accession>A0A5C7IJP3</accession>
<evidence type="ECO:0000256" key="1">
    <source>
        <dbReference type="ARBA" id="ARBA00004477"/>
    </source>
</evidence>
<dbReference type="EMBL" id="VAHF01000002">
    <property type="protein sequence ID" value="TXG69440.1"/>
    <property type="molecule type" value="Genomic_DNA"/>
</dbReference>
<keyword evidence="5" id="KW-0256">Endoplasmic reticulum</keyword>
<reference evidence="11" key="1">
    <citation type="journal article" date="2019" name="Gigascience">
        <title>De novo genome assembly of the endangered Acer yangbiense, a plant species with extremely small populations endemic to Yunnan Province, China.</title>
        <authorList>
            <person name="Yang J."/>
            <person name="Wariss H.M."/>
            <person name="Tao L."/>
            <person name="Zhang R."/>
            <person name="Yun Q."/>
            <person name="Hollingsworth P."/>
            <person name="Dao Z."/>
            <person name="Luo G."/>
            <person name="Guo H."/>
            <person name="Ma Y."/>
            <person name="Sun W."/>
        </authorList>
    </citation>
    <scope>NUCLEOTIDE SEQUENCE [LARGE SCALE GENOMIC DNA]</scope>
    <source>
        <strain evidence="11">cv. Malutang</strain>
    </source>
</reference>
<dbReference type="PANTHER" id="PTHR23422:SF9">
    <property type="entry name" value="ZN-DEPENDENT HYDROLASE"/>
    <property type="match status" value="1"/>
</dbReference>
<evidence type="ECO:0000256" key="5">
    <source>
        <dbReference type="ARBA" id="ARBA00022824"/>
    </source>
</evidence>
<dbReference type="AlphaFoldDB" id="A0A5C7IJP3"/>
<comment type="caution">
    <text evidence="10">The sequence shown here is derived from an EMBL/GenBank/DDBJ whole genome shotgun (WGS) entry which is preliminary data.</text>
</comment>
<dbReference type="InterPro" id="IPR000086">
    <property type="entry name" value="NUDIX_hydrolase_dom"/>
</dbReference>
<dbReference type="Pfam" id="PF03571">
    <property type="entry name" value="Peptidase_M49"/>
    <property type="match status" value="1"/>
</dbReference>
<keyword evidence="6 8" id="KW-1133">Transmembrane helix</keyword>
<dbReference type="PANTHER" id="PTHR23422">
    <property type="entry name" value="DIPEPTIDYL PEPTIDASE III-RELATED"/>
    <property type="match status" value="1"/>
</dbReference>
<feature type="transmembrane region" description="Helical" evidence="8">
    <location>
        <begin position="21"/>
        <end position="43"/>
    </location>
</feature>
<keyword evidence="11" id="KW-1185">Reference proteome</keyword>
<keyword evidence="4" id="KW-0378">Hydrolase</keyword>
<dbReference type="GO" id="GO:0005789">
    <property type="term" value="C:endoplasmic reticulum membrane"/>
    <property type="evidence" value="ECO:0007669"/>
    <property type="project" value="UniProtKB-SubCell"/>
</dbReference>
<dbReference type="Gene3D" id="3.90.79.10">
    <property type="entry name" value="Nucleoside Triphosphate Pyrophosphohydrolase"/>
    <property type="match status" value="1"/>
</dbReference>
<keyword evidence="7 8" id="KW-0472">Membrane</keyword>
<dbReference type="GO" id="GO:0008239">
    <property type="term" value="F:dipeptidyl-peptidase activity"/>
    <property type="evidence" value="ECO:0007669"/>
    <property type="project" value="TreeGrafter"/>
</dbReference>
<evidence type="ECO:0000313" key="10">
    <source>
        <dbReference type="EMBL" id="TXG69440.1"/>
    </source>
</evidence>
<keyword evidence="3" id="KW-0479">Metal-binding</keyword>
<proteinExistence type="predicted"/>
<protein>
    <recommendedName>
        <fullName evidence="9">Nudix hydrolase domain-containing protein</fullName>
    </recommendedName>
</protein>
<evidence type="ECO:0000259" key="9">
    <source>
        <dbReference type="PROSITE" id="PS51462"/>
    </source>
</evidence>
<dbReference type="InterPro" id="IPR039461">
    <property type="entry name" value="Peptidase_M49"/>
</dbReference>
<keyword evidence="2 8" id="KW-0812">Transmembrane</keyword>
<dbReference type="Gene3D" id="3.30.540.30">
    <property type="match status" value="1"/>
</dbReference>
<evidence type="ECO:0000256" key="4">
    <source>
        <dbReference type="ARBA" id="ARBA00022801"/>
    </source>
</evidence>
<evidence type="ECO:0000256" key="6">
    <source>
        <dbReference type="ARBA" id="ARBA00022989"/>
    </source>
</evidence>
<dbReference type="SUPFAM" id="SSF55811">
    <property type="entry name" value="Nudix"/>
    <property type="match status" value="1"/>
</dbReference>
<gene>
    <name evidence="10" type="ORF">EZV62_004375</name>
</gene>
<dbReference type="Proteomes" id="UP000323000">
    <property type="component" value="Chromosome 2"/>
</dbReference>
<organism evidence="10 11">
    <name type="scientific">Acer yangbiense</name>
    <dbReference type="NCBI Taxonomy" id="1000413"/>
    <lineage>
        <taxon>Eukaryota</taxon>
        <taxon>Viridiplantae</taxon>
        <taxon>Streptophyta</taxon>
        <taxon>Embryophyta</taxon>
        <taxon>Tracheophyta</taxon>
        <taxon>Spermatophyta</taxon>
        <taxon>Magnoliopsida</taxon>
        <taxon>eudicotyledons</taxon>
        <taxon>Gunneridae</taxon>
        <taxon>Pentapetalae</taxon>
        <taxon>rosids</taxon>
        <taxon>malvids</taxon>
        <taxon>Sapindales</taxon>
        <taxon>Sapindaceae</taxon>
        <taxon>Hippocastanoideae</taxon>
        <taxon>Acereae</taxon>
        <taxon>Acer</taxon>
    </lineage>
</organism>
<dbReference type="CDD" id="cd04692">
    <property type="entry name" value="NUDIX_Hydrolase"/>
    <property type="match status" value="1"/>
</dbReference>
<dbReference type="GO" id="GO:0046872">
    <property type="term" value="F:metal ion binding"/>
    <property type="evidence" value="ECO:0007669"/>
    <property type="project" value="UniProtKB-KW"/>
</dbReference>
<dbReference type="OrthoDB" id="510307at2759"/>
<dbReference type="InterPro" id="IPR015797">
    <property type="entry name" value="NUDIX_hydrolase-like_dom_sf"/>
</dbReference>
<name>A0A5C7IJP3_9ROSI</name>
<evidence type="ECO:0000313" key="11">
    <source>
        <dbReference type="Proteomes" id="UP000323000"/>
    </source>
</evidence>
<dbReference type="Pfam" id="PF00293">
    <property type="entry name" value="NUDIX"/>
    <property type="match status" value="1"/>
</dbReference>
<feature type="transmembrane region" description="Helical" evidence="8">
    <location>
        <begin position="94"/>
        <end position="121"/>
    </location>
</feature>
<dbReference type="Pfam" id="PF02453">
    <property type="entry name" value="Reticulon"/>
    <property type="match status" value="1"/>
</dbReference>